<evidence type="ECO:0000256" key="6">
    <source>
        <dbReference type="ARBA" id="ARBA00023121"/>
    </source>
</evidence>
<comment type="subunit">
    <text evidence="8">Oligomerizes as a right-handed, spiral filament on DNA at oriC.</text>
</comment>
<evidence type="ECO:0000259" key="13">
    <source>
        <dbReference type="SMART" id="SM00760"/>
    </source>
</evidence>
<accession>M1PP17</accession>
<comment type="caution">
    <text evidence="8">Lacks conserved residue(s) required for the propagation of feature annotation.</text>
</comment>
<keyword evidence="4 8" id="KW-0547">Nucleotide-binding</keyword>
<keyword evidence="15" id="KW-1185">Reference proteome</keyword>
<dbReference type="InterPro" id="IPR001957">
    <property type="entry name" value="Chromosome_initiator_DnaA"/>
</dbReference>
<feature type="region of interest" description="Domain I, interacts with DnaA modulators" evidence="8">
    <location>
        <begin position="1"/>
        <end position="78"/>
    </location>
</feature>
<dbReference type="InterPro" id="IPR003593">
    <property type="entry name" value="AAA+_ATPase"/>
</dbReference>
<proteinExistence type="inferred from homology"/>
<sequence length="440" mass="49305">MAWEQVQKALKDHLGDSIYNLWIDPLECVSYRADEVRLACPDRFYRAHLDRNHLATVQQIVTELSGNDCKVILCDKETAILPAAQPKGQLRLPHIPERKSVVRALHPRYTFDAFMLGESNLLAQSACKSMINGDDTVGSCLYINSSTGLGKSHLTHAVAHALLADSPQTRLRYVTAQQFASEMVRSIQSRSMDTFKSVYHDHCDFLLVEDIHSLQGKKKTQEEMNELLDALIKSGKRVILTANNAPRDLKGIDNEFRSRMGAGLVTTIQAPDLATRYRIVEHKAVQSGLNLEEDVISYISQQIQGDVRRIESALLSLSAKATLAGGAVEMDMVRDVVAEIVGLSTNLTTTLIGEIISREFNVSYKDLQSRSRKKVISFPRQVAMYLGRKHTEESLGEIGKVFNRNHATVLHAVKVVSELCRCDTSVRRQMEILDRKMAEM</sequence>
<dbReference type="Proteomes" id="UP000011721">
    <property type="component" value="Chromosome"/>
</dbReference>
<dbReference type="PROSITE" id="PS01008">
    <property type="entry name" value="DNAA"/>
    <property type="match status" value="1"/>
</dbReference>
<evidence type="ECO:0000313" key="15">
    <source>
        <dbReference type="Proteomes" id="UP000011721"/>
    </source>
</evidence>
<dbReference type="InterPro" id="IPR013317">
    <property type="entry name" value="DnaA_dom"/>
</dbReference>
<dbReference type="SUPFAM" id="SSF48295">
    <property type="entry name" value="TrpR-like"/>
    <property type="match status" value="1"/>
</dbReference>
<evidence type="ECO:0000256" key="7">
    <source>
        <dbReference type="ARBA" id="ARBA00023125"/>
    </source>
</evidence>
<dbReference type="PRINTS" id="PR00051">
    <property type="entry name" value="DNAA"/>
</dbReference>
<dbReference type="NCBIfam" id="TIGR00362">
    <property type="entry name" value="DnaA"/>
    <property type="match status" value="1"/>
</dbReference>
<keyword evidence="2 8" id="KW-0963">Cytoplasm</keyword>
<evidence type="ECO:0000256" key="5">
    <source>
        <dbReference type="ARBA" id="ARBA00022840"/>
    </source>
</evidence>
<evidence type="ECO:0000256" key="1">
    <source>
        <dbReference type="ARBA" id="ARBA00006583"/>
    </source>
</evidence>
<comment type="function">
    <text evidence="8 10">Plays an essential role in the initiation and regulation of chromosomal replication. ATP-DnaA binds to the origin of replication (oriC) to initiate formation of the DNA replication initiation complex once per cell cycle. Binds the DnaA box (a 9 base pair repeat at the origin) and separates the double-stranded (ds)DNA. Forms a right-handed helical filament on oriC DNA; dsDNA binds to the exterior of the filament while single-stranded (ss)DNA is stabiized in the filament's interior. The ATP-DnaA-oriC complex binds and stabilizes one strand of the AT-rich DNA unwinding element (DUE), permitting loading of DNA polymerase. After initiation quickly degrades to an ADP-DnaA complex that is not apt for DNA replication. Binds acidic phospholipids.</text>
</comment>
<gene>
    <name evidence="8" type="primary">dnaA</name>
    <name evidence="14" type="ordered locus">UWK_01608</name>
</gene>
<feature type="binding site" evidence="8">
    <location>
        <position position="152"/>
    </location>
    <ligand>
        <name>ATP</name>
        <dbReference type="ChEBI" id="CHEBI:30616"/>
    </ligand>
</feature>
<dbReference type="HOGENOM" id="CLU_026910_3_0_7"/>
<dbReference type="Pfam" id="PF00308">
    <property type="entry name" value="Bac_DnaA"/>
    <property type="match status" value="1"/>
</dbReference>
<reference evidence="15" key="1">
    <citation type="journal article" date="2013" name="Stand. Genomic Sci.">
        <title>Complete genome sequence of Desulfocapsa sulfexigens, a marine deltaproteobacterium specialized in disproportionating inorganic sulfur compounds.</title>
        <authorList>
            <person name="Finster K.W."/>
            <person name="Kjeldsen K.U."/>
            <person name="Kube M."/>
            <person name="Reinhardt R."/>
            <person name="Mussmann M."/>
            <person name="Amann R."/>
            <person name="Schreiber L."/>
        </authorList>
    </citation>
    <scope>NUCLEOTIDE SEQUENCE [LARGE SCALE GENOMIC DNA]</scope>
    <source>
        <strain evidence="15">DSM 10523 / SB164P1</strain>
    </source>
</reference>
<feature type="binding site" evidence="8">
    <location>
        <position position="151"/>
    </location>
    <ligand>
        <name>ATP</name>
        <dbReference type="ChEBI" id="CHEBI:30616"/>
    </ligand>
</feature>
<evidence type="ECO:0000256" key="9">
    <source>
        <dbReference type="NCBIfam" id="TIGR00362"/>
    </source>
</evidence>
<protein>
    <recommendedName>
        <fullName evidence="8 9">Chromosomal replication initiator protein DnaA</fullName>
    </recommendedName>
</protein>
<dbReference type="PATRIC" id="fig|1167006.5.peg.1775"/>
<dbReference type="GO" id="GO:0005737">
    <property type="term" value="C:cytoplasm"/>
    <property type="evidence" value="ECO:0007669"/>
    <property type="project" value="UniProtKB-SubCell"/>
</dbReference>
<dbReference type="Gene3D" id="1.10.8.60">
    <property type="match status" value="1"/>
</dbReference>
<keyword evidence="6 8" id="KW-0446">Lipid-binding</keyword>
<dbReference type="SMART" id="SM00382">
    <property type="entry name" value="AAA"/>
    <property type="match status" value="1"/>
</dbReference>
<evidence type="ECO:0000256" key="4">
    <source>
        <dbReference type="ARBA" id="ARBA00022741"/>
    </source>
</evidence>
<dbReference type="GO" id="GO:0006275">
    <property type="term" value="P:regulation of DNA replication"/>
    <property type="evidence" value="ECO:0007669"/>
    <property type="project" value="UniProtKB-UniRule"/>
</dbReference>
<comment type="domain">
    <text evidence="8">Domain I is involved in oligomerization and binding regulators, domain II is flexibile and of varying length in different bacteria, domain III forms the AAA+ region, while domain IV binds dsDNA.</text>
</comment>
<dbReference type="GO" id="GO:0006270">
    <property type="term" value="P:DNA replication initiation"/>
    <property type="evidence" value="ECO:0007669"/>
    <property type="project" value="UniProtKB-UniRule"/>
</dbReference>
<dbReference type="Pfam" id="PF08299">
    <property type="entry name" value="Bac_DnaA_C"/>
    <property type="match status" value="1"/>
</dbReference>
<dbReference type="InterPro" id="IPR018312">
    <property type="entry name" value="Chromosome_initiator_DnaA_CS"/>
</dbReference>
<dbReference type="OrthoDB" id="9807019at2"/>
<dbReference type="Gene3D" id="3.40.50.300">
    <property type="entry name" value="P-loop containing nucleotide triphosphate hydrolases"/>
    <property type="match status" value="1"/>
</dbReference>
<feature type="binding site" evidence="8">
    <location>
        <position position="150"/>
    </location>
    <ligand>
        <name>ATP</name>
        <dbReference type="ChEBI" id="CHEBI:30616"/>
    </ligand>
</feature>
<feature type="region of interest" description="Domain IV, binds dsDNA" evidence="8">
    <location>
        <begin position="322"/>
        <end position="440"/>
    </location>
</feature>
<dbReference type="InterPro" id="IPR024633">
    <property type="entry name" value="DnaA_N_dom"/>
</dbReference>
<dbReference type="Gene3D" id="1.10.1750.10">
    <property type="match status" value="1"/>
</dbReference>
<evidence type="ECO:0000256" key="10">
    <source>
        <dbReference type="RuleBase" id="RU000577"/>
    </source>
</evidence>
<dbReference type="SUPFAM" id="SSF52540">
    <property type="entry name" value="P-loop containing nucleoside triphosphate hydrolases"/>
    <property type="match status" value="1"/>
</dbReference>
<dbReference type="Pfam" id="PF11638">
    <property type="entry name" value="DnaA_N"/>
    <property type="match status" value="1"/>
</dbReference>
<evidence type="ECO:0000256" key="11">
    <source>
        <dbReference type="RuleBase" id="RU004227"/>
    </source>
</evidence>
<evidence type="ECO:0000313" key="14">
    <source>
        <dbReference type="EMBL" id="AGF78166.1"/>
    </source>
</evidence>
<dbReference type="eggNOG" id="COG0593">
    <property type="taxonomic scope" value="Bacteria"/>
</dbReference>
<dbReference type="GO" id="GO:0008289">
    <property type="term" value="F:lipid binding"/>
    <property type="evidence" value="ECO:0007669"/>
    <property type="project" value="UniProtKB-KW"/>
</dbReference>
<dbReference type="HAMAP" id="MF_00377">
    <property type="entry name" value="DnaA_bact"/>
    <property type="match status" value="1"/>
</dbReference>
<comment type="subcellular location">
    <subcellularLocation>
        <location evidence="8">Cytoplasm</location>
    </subcellularLocation>
</comment>
<feature type="domain" description="Chromosomal replication initiator DnaA C-terminal" evidence="13">
    <location>
        <begin position="348"/>
        <end position="416"/>
    </location>
</feature>
<keyword evidence="7 8" id="KW-0238">DNA-binding</keyword>
<keyword evidence="5 8" id="KW-0067">ATP-binding</keyword>
<dbReference type="PANTHER" id="PTHR30050:SF2">
    <property type="entry name" value="CHROMOSOMAL REPLICATION INITIATOR PROTEIN DNAA"/>
    <property type="match status" value="1"/>
</dbReference>
<dbReference type="EMBL" id="CP003985">
    <property type="protein sequence ID" value="AGF78166.1"/>
    <property type="molecule type" value="Genomic_DNA"/>
</dbReference>
<evidence type="ECO:0000256" key="2">
    <source>
        <dbReference type="ARBA" id="ARBA00022490"/>
    </source>
</evidence>
<evidence type="ECO:0000259" key="12">
    <source>
        <dbReference type="SMART" id="SM00382"/>
    </source>
</evidence>
<organism evidence="14 15">
    <name type="scientific">Desulfocapsa sulfexigens (strain DSM 10523 / SB164P1)</name>
    <dbReference type="NCBI Taxonomy" id="1167006"/>
    <lineage>
        <taxon>Bacteria</taxon>
        <taxon>Pseudomonadati</taxon>
        <taxon>Thermodesulfobacteriota</taxon>
        <taxon>Desulfobulbia</taxon>
        <taxon>Desulfobulbales</taxon>
        <taxon>Desulfocapsaceae</taxon>
        <taxon>Desulfocapsa</taxon>
    </lineage>
</organism>
<dbReference type="PANTHER" id="PTHR30050">
    <property type="entry name" value="CHROMOSOMAL REPLICATION INITIATOR PROTEIN DNAA"/>
    <property type="match status" value="1"/>
</dbReference>
<evidence type="ECO:0000256" key="8">
    <source>
        <dbReference type="HAMAP-Rule" id="MF_00377"/>
    </source>
</evidence>
<dbReference type="InterPro" id="IPR010921">
    <property type="entry name" value="Trp_repressor/repl_initiator"/>
</dbReference>
<keyword evidence="3 8" id="KW-0235">DNA replication</keyword>
<dbReference type="KEGG" id="dsf:UWK_01608"/>
<dbReference type="InterPro" id="IPR038454">
    <property type="entry name" value="DnaA_N_sf"/>
</dbReference>
<evidence type="ECO:0000256" key="3">
    <source>
        <dbReference type="ARBA" id="ARBA00022705"/>
    </source>
</evidence>
<dbReference type="GO" id="GO:0003688">
    <property type="term" value="F:DNA replication origin binding"/>
    <property type="evidence" value="ECO:0007669"/>
    <property type="project" value="UniProtKB-UniRule"/>
</dbReference>
<dbReference type="InterPro" id="IPR013159">
    <property type="entry name" value="DnaA_C"/>
</dbReference>
<dbReference type="AlphaFoldDB" id="M1PP17"/>
<dbReference type="STRING" id="1167006.UWK_01608"/>
<feature type="domain" description="AAA+ ATPase" evidence="12">
    <location>
        <begin position="137"/>
        <end position="266"/>
    </location>
</feature>
<dbReference type="SMART" id="SM00760">
    <property type="entry name" value="Bac_DnaA_C"/>
    <property type="match status" value="1"/>
</dbReference>
<dbReference type="Gene3D" id="3.30.300.180">
    <property type="match status" value="1"/>
</dbReference>
<comment type="similarity">
    <text evidence="1 8 11">Belongs to the DnaA family.</text>
</comment>
<dbReference type="InterPro" id="IPR027417">
    <property type="entry name" value="P-loop_NTPase"/>
</dbReference>
<name>M1PP17_DESSD</name>
<dbReference type="GO" id="GO:0005886">
    <property type="term" value="C:plasma membrane"/>
    <property type="evidence" value="ECO:0007669"/>
    <property type="project" value="TreeGrafter"/>
</dbReference>
<dbReference type="CDD" id="cd06571">
    <property type="entry name" value="Bac_DnaA_C"/>
    <property type="match status" value="1"/>
</dbReference>
<feature type="binding site" evidence="8">
    <location>
        <position position="148"/>
    </location>
    <ligand>
        <name>ATP</name>
        <dbReference type="ChEBI" id="CHEBI:30616"/>
    </ligand>
</feature>
<dbReference type="RefSeq" id="WP_015403857.1">
    <property type="nucleotide sequence ID" value="NC_020304.1"/>
</dbReference>
<dbReference type="GO" id="GO:0005524">
    <property type="term" value="F:ATP binding"/>
    <property type="evidence" value="ECO:0007669"/>
    <property type="project" value="UniProtKB-UniRule"/>
</dbReference>
<dbReference type="CDD" id="cd00009">
    <property type="entry name" value="AAA"/>
    <property type="match status" value="1"/>
</dbReference>
<dbReference type="InterPro" id="IPR020591">
    <property type="entry name" value="Chromosome_initiator_DnaA-like"/>
</dbReference>